<keyword evidence="3" id="KW-1185">Reference proteome</keyword>
<evidence type="ECO:0000313" key="3">
    <source>
        <dbReference type="Proteomes" id="UP000683428"/>
    </source>
</evidence>
<dbReference type="AlphaFoldDB" id="A0A975XTM4"/>
<protein>
    <submittedName>
        <fullName evidence="2">Uncharacterized protein</fullName>
    </submittedName>
</protein>
<evidence type="ECO:0000256" key="1">
    <source>
        <dbReference type="SAM" id="SignalP"/>
    </source>
</evidence>
<dbReference type="EMBL" id="CP064782">
    <property type="protein sequence ID" value="QWT47896.1"/>
    <property type="molecule type" value="Genomic_DNA"/>
</dbReference>
<reference evidence="2" key="1">
    <citation type="submission" date="2020-11" db="EMBL/GenBank/DDBJ databases">
        <title>Azospira inquinata sp. nov.</title>
        <authorList>
            <person name="Moe W.M."/>
            <person name="Mikes M.C."/>
        </authorList>
    </citation>
    <scope>NUCLEOTIDE SEQUENCE</scope>
    <source>
        <strain evidence="2">Azo-3</strain>
    </source>
</reference>
<gene>
    <name evidence="2" type="ORF">Azoinq_08395</name>
</gene>
<organism evidence="2 3">
    <name type="scientific">Azospira inquinata</name>
    <dbReference type="NCBI Taxonomy" id="2785627"/>
    <lineage>
        <taxon>Bacteria</taxon>
        <taxon>Pseudomonadati</taxon>
        <taxon>Pseudomonadota</taxon>
        <taxon>Betaproteobacteria</taxon>
        <taxon>Rhodocyclales</taxon>
        <taxon>Rhodocyclaceae</taxon>
        <taxon>Azospira</taxon>
    </lineage>
</organism>
<accession>A0A975XTM4</accession>
<proteinExistence type="predicted"/>
<sequence length="221" mass="23829">MSKFPMIFLASALFLGIGSALATDSQATGASDALRLFTQCDASLFKALKENKTLLGPSVIVQNQGTAATIKVANPLAENGQEQLFTNPLEINGIQLISWHNEVLYEEHLGGFLFWGFKANGTPQTIAEKLNAILTTPQKLEKTGDTWARAEIHVIGDPLGSWRPNRASAGIPTPKGSVERVLLLESEAPGQTSIFCSLQGSLTPPLIQLMRPDLTTAEYPQ</sequence>
<name>A0A975XTM4_9RHOO</name>
<feature type="signal peptide" evidence="1">
    <location>
        <begin position="1"/>
        <end position="22"/>
    </location>
</feature>
<dbReference type="RefSeq" id="WP_216130070.1">
    <property type="nucleotide sequence ID" value="NZ_CP064782.1"/>
</dbReference>
<evidence type="ECO:0000313" key="2">
    <source>
        <dbReference type="EMBL" id="QWT47896.1"/>
    </source>
</evidence>
<keyword evidence="1" id="KW-0732">Signal</keyword>
<feature type="chain" id="PRO_5037340197" evidence="1">
    <location>
        <begin position="23"/>
        <end position="221"/>
    </location>
</feature>
<dbReference type="Proteomes" id="UP000683428">
    <property type="component" value="Chromosome"/>
</dbReference>
<dbReference type="KEGG" id="aiq:Azoinq_08395"/>